<protein>
    <recommendedName>
        <fullName evidence="2">EDR1/CTR1/ARMC3-like peptidase-like domain-containing protein</fullName>
    </recommendedName>
</protein>
<gene>
    <name evidence="3" type="ORF">D0Y65_038305</name>
</gene>
<dbReference type="PANTHER" id="PTHR46618">
    <property type="entry name" value="ARMADILLO REPEAT-CONTAINING PROTEIN 3"/>
    <property type="match status" value="1"/>
</dbReference>
<organism evidence="3 4">
    <name type="scientific">Glycine soja</name>
    <name type="common">Wild soybean</name>
    <dbReference type="NCBI Taxonomy" id="3848"/>
    <lineage>
        <taxon>Eukaryota</taxon>
        <taxon>Viridiplantae</taxon>
        <taxon>Streptophyta</taxon>
        <taxon>Embryophyta</taxon>
        <taxon>Tracheophyta</taxon>
        <taxon>Spermatophyta</taxon>
        <taxon>Magnoliopsida</taxon>
        <taxon>eudicotyledons</taxon>
        <taxon>Gunneridae</taxon>
        <taxon>Pentapetalae</taxon>
        <taxon>rosids</taxon>
        <taxon>fabids</taxon>
        <taxon>Fabales</taxon>
        <taxon>Fabaceae</taxon>
        <taxon>Papilionoideae</taxon>
        <taxon>50 kb inversion clade</taxon>
        <taxon>NPAAA clade</taxon>
        <taxon>indigoferoid/millettioid clade</taxon>
        <taxon>Phaseoleae</taxon>
        <taxon>Glycine</taxon>
        <taxon>Glycine subgen. Soja</taxon>
    </lineage>
</organism>
<dbReference type="EMBL" id="QZWG01000014">
    <property type="protein sequence ID" value="RZB68477.1"/>
    <property type="molecule type" value="Genomic_DNA"/>
</dbReference>
<reference evidence="3 4" key="1">
    <citation type="submission" date="2018-09" db="EMBL/GenBank/DDBJ databases">
        <title>A high-quality reference genome of wild soybean provides a powerful tool to mine soybean genomes.</title>
        <authorList>
            <person name="Xie M."/>
            <person name="Chung C.Y.L."/>
            <person name="Li M.-W."/>
            <person name="Wong F.-L."/>
            <person name="Chan T.-F."/>
            <person name="Lam H.-M."/>
        </authorList>
    </citation>
    <scope>NUCLEOTIDE SEQUENCE [LARGE SCALE GENOMIC DNA]</scope>
    <source>
        <strain evidence="4">cv. W05</strain>
        <tissue evidence="3">Hypocotyl of etiolated seedlings</tissue>
    </source>
</reference>
<comment type="caution">
    <text evidence="3">The sequence shown here is derived from an EMBL/GenBank/DDBJ whole genome shotgun (WGS) entry which is preliminary data.</text>
</comment>
<feature type="domain" description="EDR1/CTR1/ARMC3-like peptidase-like" evidence="2">
    <location>
        <begin position="9"/>
        <end position="79"/>
    </location>
</feature>
<accession>A0A445H4G3</accession>
<dbReference type="Proteomes" id="UP000289340">
    <property type="component" value="Chromosome 14"/>
</dbReference>
<dbReference type="InterPro" id="IPR055164">
    <property type="entry name" value="EDR1/CTR1/ARMC3-like_pept-like"/>
</dbReference>
<dbReference type="SUPFAM" id="SSF54001">
    <property type="entry name" value="Cysteine proteinases"/>
    <property type="match status" value="1"/>
</dbReference>
<keyword evidence="1" id="KW-0677">Repeat</keyword>
<sequence>MSEKFLDCIKKRRNSIIIPIGSVQIGVCRHRALLFKYLCDHMSPPGPCELVRGYLHFSPHAWNIILIKRGATWVQMLIDACRPLDIRQEKDPEYFC</sequence>
<keyword evidence="4" id="KW-1185">Reference proteome</keyword>
<evidence type="ECO:0000259" key="2">
    <source>
        <dbReference type="Pfam" id="PF14381"/>
    </source>
</evidence>
<proteinExistence type="predicted"/>
<dbReference type="AlphaFoldDB" id="A0A445H4G3"/>
<evidence type="ECO:0000313" key="3">
    <source>
        <dbReference type="EMBL" id="RZB68477.1"/>
    </source>
</evidence>
<dbReference type="PANTHER" id="PTHR46618:SF1">
    <property type="entry name" value="ARMADILLO REPEAT-CONTAINING PROTEIN 3"/>
    <property type="match status" value="1"/>
</dbReference>
<dbReference type="Pfam" id="PF14381">
    <property type="entry name" value="EDR1_CTR1_ARMC3_pept"/>
    <property type="match status" value="1"/>
</dbReference>
<feature type="non-terminal residue" evidence="3">
    <location>
        <position position="96"/>
    </location>
</feature>
<name>A0A445H4G3_GLYSO</name>
<evidence type="ECO:0000313" key="4">
    <source>
        <dbReference type="Proteomes" id="UP000289340"/>
    </source>
</evidence>
<evidence type="ECO:0000256" key="1">
    <source>
        <dbReference type="ARBA" id="ARBA00022737"/>
    </source>
</evidence>
<dbReference type="InterPro" id="IPR052441">
    <property type="entry name" value="Armadillo-Ser/Thr_Kinase"/>
</dbReference>
<dbReference type="InterPro" id="IPR038765">
    <property type="entry name" value="Papain-like_cys_pep_sf"/>
</dbReference>